<evidence type="ECO:0000313" key="1">
    <source>
        <dbReference type="EMBL" id="GJJ08894.1"/>
    </source>
</evidence>
<gene>
    <name evidence="1" type="ORF">Clacol_003114</name>
</gene>
<dbReference type="AlphaFoldDB" id="A0AAV5A2L6"/>
<protein>
    <submittedName>
        <fullName evidence="1">Uncharacterized protein</fullName>
    </submittedName>
</protein>
<reference evidence="1" key="1">
    <citation type="submission" date="2021-10" db="EMBL/GenBank/DDBJ databases">
        <title>De novo Genome Assembly of Clathrus columnatus (Basidiomycota, Fungi) Using Illumina and Nanopore Sequence Data.</title>
        <authorList>
            <person name="Ogiso-Tanaka E."/>
            <person name="Itagaki H."/>
            <person name="Hosoya T."/>
            <person name="Hosaka K."/>
        </authorList>
    </citation>
    <scope>NUCLEOTIDE SEQUENCE</scope>
    <source>
        <strain evidence="1">MO-923</strain>
    </source>
</reference>
<proteinExistence type="predicted"/>
<name>A0AAV5A2L6_9AGAM</name>
<accession>A0AAV5A2L6</accession>
<dbReference type="Proteomes" id="UP001050691">
    <property type="component" value="Unassembled WGS sequence"/>
</dbReference>
<organism evidence="1 2">
    <name type="scientific">Clathrus columnatus</name>
    <dbReference type="NCBI Taxonomy" id="1419009"/>
    <lineage>
        <taxon>Eukaryota</taxon>
        <taxon>Fungi</taxon>
        <taxon>Dikarya</taxon>
        <taxon>Basidiomycota</taxon>
        <taxon>Agaricomycotina</taxon>
        <taxon>Agaricomycetes</taxon>
        <taxon>Phallomycetidae</taxon>
        <taxon>Phallales</taxon>
        <taxon>Clathraceae</taxon>
        <taxon>Clathrus</taxon>
    </lineage>
</organism>
<sequence>MPAVDHPSRPSEDIPVIDKYGLLPLSYYPSPWGRAAVVTRILNQFSIPHIHWGDHVLRYYGADQIIRMVAILIPDEKLTKATQVLVDSGLEHCKCTNVIQHFSHPAYGNDLPAHFCFANGLVYLCTTSMLLDQIPLREGDTNPLDLHIVERVVPLLPGKVVGPMIDSSALKNQSGDAESIDFQTVRFLDPRSITIVYLYMERLLHEGKITRSGIGMPWTAVVSIMAYHIDLDNQILASITNKVLHDDFLQCKPYLASTLS</sequence>
<evidence type="ECO:0000313" key="2">
    <source>
        <dbReference type="Proteomes" id="UP001050691"/>
    </source>
</evidence>
<keyword evidence="2" id="KW-1185">Reference proteome</keyword>
<dbReference type="EMBL" id="BPWL01000003">
    <property type="protein sequence ID" value="GJJ08894.1"/>
    <property type="molecule type" value="Genomic_DNA"/>
</dbReference>
<comment type="caution">
    <text evidence="1">The sequence shown here is derived from an EMBL/GenBank/DDBJ whole genome shotgun (WGS) entry which is preliminary data.</text>
</comment>